<accession>A0A1T5I2N1</accession>
<dbReference type="NCBIfam" id="TIGR01143">
    <property type="entry name" value="murF"/>
    <property type="match status" value="1"/>
</dbReference>
<comment type="pathway">
    <text evidence="10 11">Cell wall biogenesis; peptidoglycan biosynthesis.</text>
</comment>
<reference evidence="15 16" key="1">
    <citation type="submission" date="2017-02" db="EMBL/GenBank/DDBJ databases">
        <authorList>
            <person name="Peterson S.W."/>
        </authorList>
    </citation>
    <scope>NUCLEOTIDE SEQUENCE [LARGE SCALE GENOMIC DNA]</scope>
    <source>
        <strain evidence="16">type strain: NCCB 100098</strain>
    </source>
</reference>
<dbReference type="NCBIfam" id="NF008041">
    <property type="entry name" value="PRK10773.1"/>
    <property type="match status" value="1"/>
</dbReference>
<dbReference type="Gene3D" id="3.40.1190.10">
    <property type="entry name" value="Mur-like, catalytic domain"/>
    <property type="match status" value="1"/>
</dbReference>
<dbReference type="Pfam" id="PF08245">
    <property type="entry name" value="Mur_ligase_M"/>
    <property type="match status" value="1"/>
</dbReference>
<evidence type="ECO:0000259" key="12">
    <source>
        <dbReference type="Pfam" id="PF01225"/>
    </source>
</evidence>
<evidence type="ECO:0000313" key="16">
    <source>
        <dbReference type="Proteomes" id="UP000189966"/>
    </source>
</evidence>
<sequence length="460" mass="48654">MIKVQLSHLQSVLNAELIGADAEIAAVSTDTRTIDNNTLFIALIGERFDAHDFCQNAVDNGAKALLVSKPLAVDIPQLVVADTHQALGQLGAWLKAKMTAEHGLKTLALTGSCGKTTVKEMAAAILATKGQVLATAGNFNNDIGVPLTLLRLTAADNYAVIELGANHLGEIAYTTALVKPDVALINNLAAAHLEGFGSLEGVAKAKGEIFEGLTAQGQAVINLDSNQFTMWQPSLANHSVSNFSATQANADYFAANININSQGLACFTMQTPMGAIDISLTLAGTHNVSNALAAAALTMALGATLADVKQGLERVVNVKGRLAITTLPSGLRLIDDTYNASVASVKAAIDVLHSFSGKRYFILGDMAELGEESESLHREVGEYARDKQFDGVMTFGRASAVVSELNNGQHFSDKAALIDELKQQLHQQISQSHTPQVTVLAKGARSSRMEDVIIALQEDK</sequence>
<dbReference type="InterPro" id="IPR035911">
    <property type="entry name" value="MurE/MurF_N"/>
</dbReference>
<dbReference type="GO" id="GO:0008360">
    <property type="term" value="P:regulation of cell shape"/>
    <property type="evidence" value="ECO:0007669"/>
    <property type="project" value="UniProtKB-KW"/>
</dbReference>
<evidence type="ECO:0000256" key="4">
    <source>
        <dbReference type="ARBA" id="ARBA00022741"/>
    </source>
</evidence>
<keyword evidence="1 10" id="KW-0963">Cytoplasm</keyword>
<protein>
    <recommendedName>
        <fullName evidence="10 11">UDP-N-acetylmuramoyl-tripeptide--D-alanyl-D-alanine ligase</fullName>
        <ecNumber evidence="10 11">6.3.2.10</ecNumber>
    </recommendedName>
    <alternativeName>
        <fullName evidence="10">D-alanyl-D-alanine-adding enzyme</fullName>
    </alternativeName>
</protein>
<keyword evidence="8 10" id="KW-0131">Cell cycle</keyword>
<dbReference type="SUPFAM" id="SSF53244">
    <property type="entry name" value="MurD-like peptide ligases, peptide-binding domain"/>
    <property type="match status" value="1"/>
</dbReference>
<dbReference type="PANTHER" id="PTHR43024">
    <property type="entry name" value="UDP-N-ACETYLMURAMOYL-TRIPEPTIDE--D-ALANYL-D-ALANINE LIGASE"/>
    <property type="match status" value="1"/>
</dbReference>
<dbReference type="Gene3D" id="3.90.190.20">
    <property type="entry name" value="Mur ligase, C-terminal domain"/>
    <property type="match status" value="1"/>
</dbReference>
<keyword evidence="3 10" id="KW-0132">Cell division</keyword>
<dbReference type="Pfam" id="PF01225">
    <property type="entry name" value="Mur_ligase"/>
    <property type="match status" value="1"/>
</dbReference>
<dbReference type="EC" id="6.3.2.10" evidence="10 11"/>
<feature type="domain" description="Mur ligase N-terminal catalytic" evidence="12">
    <location>
        <begin position="23"/>
        <end position="89"/>
    </location>
</feature>
<dbReference type="GO" id="GO:0005524">
    <property type="term" value="F:ATP binding"/>
    <property type="evidence" value="ECO:0007669"/>
    <property type="project" value="UniProtKB-UniRule"/>
</dbReference>
<keyword evidence="4 10" id="KW-0547">Nucleotide-binding</keyword>
<dbReference type="OrthoDB" id="9801978at2"/>
<evidence type="ECO:0000256" key="1">
    <source>
        <dbReference type="ARBA" id="ARBA00022490"/>
    </source>
</evidence>
<comment type="catalytic activity">
    <reaction evidence="10 11">
        <text>D-alanyl-D-alanine + UDP-N-acetyl-alpha-D-muramoyl-L-alanyl-gamma-D-glutamyl-meso-2,6-diaminopimelate + ATP = UDP-N-acetyl-alpha-D-muramoyl-L-alanyl-gamma-D-glutamyl-meso-2,6-diaminopimeloyl-D-alanyl-D-alanine + ADP + phosphate + H(+)</text>
        <dbReference type="Rhea" id="RHEA:28374"/>
        <dbReference type="ChEBI" id="CHEBI:15378"/>
        <dbReference type="ChEBI" id="CHEBI:30616"/>
        <dbReference type="ChEBI" id="CHEBI:43474"/>
        <dbReference type="ChEBI" id="CHEBI:57822"/>
        <dbReference type="ChEBI" id="CHEBI:61386"/>
        <dbReference type="ChEBI" id="CHEBI:83905"/>
        <dbReference type="ChEBI" id="CHEBI:456216"/>
        <dbReference type="EC" id="6.3.2.10"/>
    </reaction>
</comment>
<dbReference type="InterPro" id="IPR000713">
    <property type="entry name" value="Mur_ligase_N"/>
</dbReference>
<dbReference type="InterPro" id="IPR051046">
    <property type="entry name" value="MurCDEF_CellWall_CoF430Synth"/>
</dbReference>
<comment type="subcellular location">
    <subcellularLocation>
        <location evidence="10 11">Cytoplasm</location>
    </subcellularLocation>
</comment>
<dbReference type="GO" id="GO:0047480">
    <property type="term" value="F:UDP-N-acetylmuramoyl-tripeptide-D-alanyl-D-alanine ligase activity"/>
    <property type="evidence" value="ECO:0007669"/>
    <property type="project" value="UniProtKB-UniRule"/>
</dbReference>
<keyword evidence="2 10" id="KW-0436">Ligase</keyword>
<dbReference type="InterPro" id="IPR036565">
    <property type="entry name" value="Mur-like_cat_sf"/>
</dbReference>
<dbReference type="HAMAP" id="MF_02019">
    <property type="entry name" value="MurF"/>
    <property type="match status" value="1"/>
</dbReference>
<dbReference type="Gene3D" id="3.40.1390.10">
    <property type="entry name" value="MurE/MurF, N-terminal domain"/>
    <property type="match status" value="1"/>
</dbReference>
<dbReference type="InterPro" id="IPR005863">
    <property type="entry name" value="UDP-N-AcMur_synth"/>
</dbReference>
<keyword evidence="6 10" id="KW-0133">Cell shape</keyword>
<keyword evidence="9 10" id="KW-0961">Cell wall biogenesis/degradation</keyword>
<dbReference type="AlphaFoldDB" id="A0A1T5I2N1"/>
<dbReference type="InterPro" id="IPR004101">
    <property type="entry name" value="Mur_ligase_C"/>
</dbReference>
<evidence type="ECO:0000259" key="14">
    <source>
        <dbReference type="Pfam" id="PF08245"/>
    </source>
</evidence>
<dbReference type="PANTHER" id="PTHR43024:SF1">
    <property type="entry name" value="UDP-N-ACETYLMURAMOYL-TRIPEPTIDE--D-ALANYL-D-ALANINE LIGASE"/>
    <property type="match status" value="1"/>
</dbReference>
<keyword evidence="7 10" id="KW-0573">Peptidoglycan synthesis</keyword>
<evidence type="ECO:0000313" key="15">
    <source>
        <dbReference type="EMBL" id="SKC33354.1"/>
    </source>
</evidence>
<evidence type="ECO:0000256" key="3">
    <source>
        <dbReference type="ARBA" id="ARBA00022618"/>
    </source>
</evidence>
<evidence type="ECO:0000256" key="2">
    <source>
        <dbReference type="ARBA" id="ARBA00022598"/>
    </source>
</evidence>
<evidence type="ECO:0000259" key="13">
    <source>
        <dbReference type="Pfam" id="PF02875"/>
    </source>
</evidence>
<dbReference type="InterPro" id="IPR013221">
    <property type="entry name" value="Mur_ligase_cen"/>
</dbReference>
<comment type="function">
    <text evidence="10 11">Involved in cell wall formation. Catalyzes the final step in the synthesis of UDP-N-acetylmuramoyl-pentapeptide, the precursor of murein.</text>
</comment>
<feature type="domain" description="Mur ligase central" evidence="14">
    <location>
        <begin position="110"/>
        <end position="297"/>
    </location>
</feature>
<evidence type="ECO:0000256" key="9">
    <source>
        <dbReference type="ARBA" id="ARBA00023316"/>
    </source>
</evidence>
<dbReference type="GO" id="GO:0071555">
    <property type="term" value="P:cell wall organization"/>
    <property type="evidence" value="ECO:0007669"/>
    <property type="project" value="UniProtKB-KW"/>
</dbReference>
<evidence type="ECO:0000256" key="11">
    <source>
        <dbReference type="RuleBase" id="RU004136"/>
    </source>
</evidence>
<dbReference type="InterPro" id="IPR036615">
    <property type="entry name" value="Mur_ligase_C_dom_sf"/>
</dbReference>
<evidence type="ECO:0000256" key="10">
    <source>
        <dbReference type="HAMAP-Rule" id="MF_02019"/>
    </source>
</evidence>
<dbReference type="RefSeq" id="WP_080158317.1">
    <property type="nucleotide sequence ID" value="NZ_FUZI01000005.1"/>
</dbReference>
<dbReference type="GO" id="GO:0051301">
    <property type="term" value="P:cell division"/>
    <property type="evidence" value="ECO:0007669"/>
    <property type="project" value="UniProtKB-KW"/>
</dbReference>
<dbReference type="GO" id="GO:0005737">
    <property type="term" value="C:cytoplasm"/>
    <property type="evidence" value="ECO:0007669"/>
    <property type="project" value="UniProtKB-SubCell"/>
</dbReference>
<evidence type="ECO:0000256" key="8">
    <source>
        <dbReference type="ARBA" id="ARBA00023306"/>
    </source>
</evidence>
<gene>
    <name evidence="10 15" type="primary">murF</name>
    <name evidence="15" type="ORF">CZ809_02941</name>
</gene>
<dbReference type="SUPFAM" id="SSF63418">
    <property type="entry name" value="MurE/MurF N-terminal domain"/>
    <property type="match status" value="1"/>
</dbReference>
<evidence type="ECO:0000256" key="7">
    <source>
        <dbReference type="ARBA" id="ARBA00022984"/>
    </source>
</evidence>
<dbReference type="EMBL" id="FUZI01000005">
    <property type="protein sequence ID" value="SKC33354.1"/>
    <property type="molecule type" value="Genomic_DNA"/>
</dbReference>
<comment type="similarity">
    <text evidence="10">Belongs to the MurCDEF family. MurF subfamily.</text>
</comment>
<feature type="binding site" evidence="10">
    <location>
        <begin position="111"/>
        <end position="117"/>
    </location>
    <ligand>
        <name>ATP</name>
        <dbReference type="ChEBI" id="CHEBI:30616"/>
    </ligand>
</feature>
<evidence type="ECO:0000256" key="6">
    <source>
        <dbReference type="ARBA" id="ARBA00022960"/>
    </source>
</evidence>
<dbReference type="GO" id="GO:0008766">
    <property type="term" value="F:UDP-N-acetylmuramoylalanyl-D-glutamyl-2,6-diaminopimelate-D-alanyl-D-alanine ligase activity"/>
    <property type="evidence" value="ECO:0007669"/>
    <property type="project" value="RHEA"/>
</dbReference>
<keyword evidence="5 10" id="KW-0067">ATP-binding</keyword>
<dbReference type="UniPathway" id="UPA00219"/>
<dbReference type="GO" id="GO:0009252">
    <property type="term" value="P:peptidoglycan biosynthetic process"/>
    <property type="evidence" value="ECO:0007669"/>
    <property type="project" value="UniProtKB-UniRule"/>
</dbReference>
<proteinExistence type="inferred from homology"/>
<name>A0A1T5I2N1_9GAMM</name>
<dbReference type="Proteomes" id="UP000189966">
    <property type="component" value="Unassembled WGS sequence"/>
</dbReference>
<organism evidence="15 16">
    <name type="scientific">Photobacterium piscicola</name>
    <dbReference type="NCBI Taxonomy" id="1378299"/>
    <lineage>
        <taxon>Bacteria</taxon>
        <taxon>Pseudomonadati</taxon>
        <taxon>Pseudomonadota</taxon>
        <taxon>Gammaproteobacteria</taxon>
        <taxon>Vibrionales</taxon>
        <taxon>Vibrionaceae</taxon>
        <taxon>Photobacterium</taxon>
    </lineage>
</organism>
<evidence type="ECO:0000256" key="5">
    <source>
        <dbReference type="ARBA" id="ARBA00022840"/>
    </source>
</evidence>
<feature type="domain" description="Mur ligase C-terminal" evidence="13">
    <location>
        <begin position="320"/>
        <end position="444"/>
    </location>
</feature>
<dbReference type="SUPFAM" id="SSF53623">
    <property type="entry name" value="MurD-like peptide ligases, catalytic domain"/>
    <property type="match status" value="1"/>
</dbReference>
<dbReference type="Pfam" id="PF02875">
    <property type="entry name" value="Mur_ligase_C"/>
    <property type="match status" value="1"/>
</dbReference>